<organism evidence="2 3">
    <name type="scientific">Mycobacterium paraense</name>
    <dbReference type="NCBI Taxonomy" id="767916"/>
    <lineage>
        <taxon>Bacteria</taxon>
        <taxon>Bacillati</taxon>
        <taxon>Actinomycetota</taxon>
        <taxon>Actinomycetes</taxon>
        <taxon>Mycobacteriales</taxon>
        <taxon>Mycobacteriaceae</taxon>
        <taxon>Mycobacterium</taxon>
        <taxon>Mycobacterium simiae complex</taxon>
    </lineage>
</organism>
<gene>
    <name evidence="2" type="ORF">AWB91_05110</name>
</gene>
<dbReference type="EMBL" id="LQPK01000045">
    <property type="protein sequence ID" value="ORW26837.1"/>
    <property type="molecule type" value="Genomic_DNA"/>
</dbReference>
<dbReference type="InterPro" id="IPR029058">
    <property type="entry name" value="AB_hydrolase_fold"/>
</dbReference>
<dbReference type="SUPFAM" id="SSF53474">
    <property type="entry name" value="alpha/beta-Hydrolases"/>
    <property type="match status" value="1"/>
</dbReference>
<keyword evidence="3" id="KW-1185">Reference proteome</keyword>
<dbReference type="Proteomes" id="UP000193801">
    <property type="component" value="Unassembled WGS sequence"/>
</dbReference>
<accession>A0ABX3VF29</accession>
<evidence type="ECO:0000259" key="1">
    <source>
        <dbReference type="Pfam" id="PF01738"/>
    </source>
</evidence>
<dbReference type="PANTHER" id="PTHR46623:SF6">
    <property type="entry name" value="ALPHA_BETA-HYDROLASES SUPERFAMILY PROTEIN"/>
    <property type="match status" value="1"/>
</dbReference>
<dbReference type="InterPro" id="IPR002925">
    <property type="entry name" value="Dienelactn_hydro"/>
</dbReference>
<dbReference type="PANTHER" id="PTHR46623">
    <property type="entry name" value="CARBOXYMETHYLENEBUTENOLIDASE-RELATED"/>
    <property type="match status" value="1"/>
</dbReference>
<dbReference type="RefSeq" id="WP_085094792.1">
    <property type="nucleotide sequence ID" value="NZ_LQPK01000045.1"/>
</dbReference>
<dbReference type="Pfam" id="PF01738">
    <property type="entry name" value="DLH"/>
    <property type="match status" value="1"/>
</dbReference>
<comment type="caution">
    <text evidence="2">The sequence shown here is derived from an EMBL/GenBank/DDBJ whole genome shotgun (WGS) entry which is preliminary data.</text>
</comment>
<dbReference type="InterPro" id="IPR051049">
    <property type="entry name" value="Dienelactone_hydrolase-like"/>
</dbReference>
<protein>
    <submittedName>
        <fullName evidence="2">Carboxymethylenebutenolidase</fullName>
    </submittedName>
</protein>
<evidence type="ECO:0000313" key="2">
    <source>
        <dbReference type="EMBL" id="ORW26837.1"/>
    </source>
</evidence>
<dbReference type="Gene3D" id="3.40.50.1820">
    <property type="entry name" value="alpha/beta hydrolase"/>
    <property type="match status" value="1"/>
</dbReference>
<reference evidence="2 3" key="1">
    <citation type="journal article" date="2015" name="Emerg. Microbes Infect.">
        <title>Characterization of 17 strains belonging to the Mycobacterium simiae complex and description of Mycobacterium paraense sp. nov.</title>
        <authorList>
            <person name="Fusco da Costa A.R."/>
            <person name="Fedrizzi T."/>
            <person name="Lopes M.L."/>
            <person name="Pecorari M."/>
            <person name="Oliveira da Costa W.L."/>
            <person name="Giacobazzi E."/>
            <person name="da Costa Bahia J.R."/>
            <person name="De Sanctis V."/>
            <person name="Batista Lima K.V."/>
            <person name="Bertorelli R."/>
            <person name="Grottola A."/>
            <person name="Fabio A."/>
            <person name="Mariottini A."/>
            <person name="Ferretti P."/>
            <person name="Di Leva F."/>
            <person name="Fregni Serpini G."/>
            <person name="Tagliazucchi S."/>
            <person name="Rumpianesi F."/>
            <person name="Jousson O."/>
            <person name="Segata N."/>
            <person name="Tortoli E."/>
        </authorList>
    </citation>
    <scope>NUCLEOTIDE SEQUENCE [LARGE SCALE GENOMIC DNA]</scope>
    <source>
        <strain evidence="2 3">FI-07156</strain>
    </source>
</reference>
<evidence type="ECO:0000313" key="3">
    <source>
        <dbReference type="Proteomes" id="UP000193801"/>
    </source>
</evidence>
<proteinExistence type="predicted"/>
<feature type="domain" description="Dienelactone hydrolase" evidence="1">
    <location>
        <begin position="14"/>
        <end position="233"/>
    </location>
</feature>
<name>A0ABX3VF29_9MYCO</name>
<sequence>MVEVIYVGANGNLPGYLAVPDGRGPWPGVVVVQDVLGMTANLRQISDRFAHNGYLALAPALYDGRGPKIGCVISTIRAHLAGHGRAHDDLVAARDHLIADERCTGKVGLAGFCMGAGFVLQLAARGLFNATAPNYGLLPKDVEALRESCPLVGSFGGKDPIVRRGTAARLEAILAEGDVPRDIKEYPGVGHSFMNDHSVPAPIRIIAGLTGMAYSEPEAEDAWRRMVTFFDEHLK</sequence>